<dbReference type="SMART" id="SM00487">
    <property type="entry name" value="DEXDc"/>
    <property type="match status" value="1"/>
</dbReference>
<dbReference type="SUPFAM" id="SSF52540">
    <property type="entry name" value="P-loop containing nucleoside triphosphate hydrolases"/>
    <property type="match status" value="2"/>
</dbReference>
<dbReference type="InterPro" id="IPR014001">
    <property type="entry name" value="Helicase_ATP-bd"/>
</dbReference>
<dbReference type="SMART" id="SM00490">
    <property type="entry name" value="HELICc"/>
    <property type="match status" value="1"/>
</dbReference>
<protein>
    <submittedName>
        <fullName evidence="12">Uncharacterized protein</fullName>
    </submittedName>
</protein>
<dbReference type="InterPro" id="IPR001650">
    <property type="entry name" value="Helicase_C-like"/>
</dbReference>
<sequence length="692" mass="79803">MPSDQITEENLKTEELETFEWSGNKYKDLEALLDRTFVYTKFVSERLKQGVLDETSVHNIQSQETEEDVSIDKCQSNGKRKHKSSDKVDGVNKLRSLVREAELAGKEVNRVEVLNPQTKQPVLVTGGVLRDYQLAGVEWIISLYENGLNGILADEMGLGKTVQAIAFLCHLKQMGVHGPFLIVGPLSVLNNWQEEFSRFCPTVGTLLYHGSKEERTALRKKYFPSRSNHFQIPIIITSYEMIMRDKKYLSKLQWKYLIVDEGHRIKNMNCQLLRELKSYFSSNRLLITGTPLQNDLSELWSLLNFLLPEVFDNLDSFKSWFDFGEDLERGALELEYRDAIVSKLHRILRPFILRRMKTDVSIELPRKTEIYLYTCLSERQNQLYQAICNGQLFSILKSSANSVQKRLQGLQNVLMQLRKCCNHPYLFEEPDENFDEQEKCWRTTEDLVTCVGKLQLLDRLLPKLKKYGHQILLYSQMTRMLDILEDYLCLRGYVYSRIDGSTSFEDRQDMIRSFNNSDSNIFIFLLSTRAGGLGINLVAADTVIFYDSDFNPQVDLQAMDRCHRIGQTREVHVYRLVSAGTIEEILLVKANNKRKLEKLVVAGGKFRDLNLLEELSSWNGESDPSSWLRRQNLDGSKTLEHLQEILSDQPADRELGKCTTISDDDLEQLVGQRSCEKTIGNGFQIFHSDSTL</sequence>
<evidence type="ECO:0000256" key="7">
    <source>
        <dbReference type="ARBA" id="ARBA00023054"/>
    </source>
</evidence>
<dbReference type="PROSITE" id="PS51192">
    <property type="entry name" value="HELICASE_ATP_BIND_1"/>
    <property type="match status" value="1"/>
</dbReference>
<dbReference type="InterPro" id="IPR038718">
    <property type="entry name" value="SNF2-like_sf"/>
</dbReference>
<evidence type="ECO:0000313" key="13">
    <source>
        <dbReference type="Proteomes" id="UP001061958"/>
    </source>
</evidence>
<evidence type="ECO:0000256" key="4">
    <source>
        <dbReference type="ARBA" id="ARBA00022801"/>
    </source>
</evidence>
<evidence type="ECO:0000256" key="8">
    <source>
        <dbReference type="ARBA" id="ARBA00023242"/>
    </source>
</evidence>
<dbReference type="CDD" id="cd18793">
    <property type="entry name" value="SF2_C_SNF"/>
    <property type="match status" value="1"/>
</dbReference>
<keyword evidence="13" id="KW-1185">Reference proteome</keyword>
<dbReference type="GO" id="GO:0005634">
    <property type="term" value="C:nucleus"/>
    <property type="evidence" value="ECO:0007669"/>
    <property type="project" value="UniProtKB-SubCell"/>
</dbReference>
<dbReference type="GO" id="GO:0016787">
    <property type="term" value="F:hydrolase activity"/>
    <property type="evidence" value="ECO:0007669"/>
    <property type="project" value="UniProtKB-KW"/>
</dbReference>
<comment type="caution">
    <text evidence="12">The sequence shown here is derived from an EMBL/GenBank/DDBJ whole genome shotgun (WGS) entry which is preliminary data.</text>
</comment>
<dbReference type="Gene3D" id="3.40.50.300">
    <property type="entry name" value="P-loop containing nucleotide triphosphate hydrolases"/>
    <property type="match status" value="1"/>
</dbReference>
<dbReference type="GO" id="GO:0004386">
    <property type="term" value="F:helicase activity"/>
    <property type="evidence" value="ECO:0007669"/>
    <property type="project" value="UniProtKB-KW"/>
</dbReference>
<evidence type="ECO:0000256" key="1">
    <source>
        <dbReference type="ARBA" id="ARBA00004123"/>
    </source>
</evidence>
<comment type="similarity">
    <text evidence="2">Belongs to the SNF2/RAD54 helicase family.</text>
</comment>
<keyword evidence="4" id="KW-0378">Hydrolase</keyword>
<dbReference type="EMBL" id="BQMJ01000002">
    <property type="protein sequence ID" value="GJQ08398.1"/>
    <property type="molecule type" value="Genomic_DNA"/>
</dbReference>
<dbReference type="GO" id="GO:0005524">
    <property type="term" value="F:ATP binding"/>
    <property type="evidence" value="ECO:0007669"/>
    <property type="project" value="UniProtKB-KW"/>
</dbReference>
<dbReference type="Pfam" id="PF00176">
    <property type="entry name" value="SNF2-rel_dom"/>
    <property type="match status" value="1"/>
</dbReference>
<evidence type="ECO:0000259" key="10">
    <source>
        <dbReference type="PROSITE" id="PS51192"/>
    </source>
</evidence>
<keyword evidence="8" id="KW-0539">Nucleus</keyword>
<keyword evidence="5" id="KW-0347">Helicase</keyword>
<evidence type="ECO:0000259" key="11">
    <source>
        <dbReference type="PROSITE" id="PS51194"/>
    </source>
</evidence>
<organism evidence="12 13">
    <name type="scientific">Galdieria partita</name>
    <dbReference type="NCBI Taxonomy" id="83374"/>
    <lineage>
        <taxon>Eukaryota</taxon>
        <taxon>Rhodophyta</taxon>
        <taxon>Bangiophyceae</taxon>
        <taxon>Galdieriales</taxon>
        <taxon>Galdieriaceae</taxon>
        <taxon>Galdieria</taxon>
    </lineage>
</organism>
<dbReference type="FunFam" id="3.40.50.10810:FF:000015">
    <property type="entry name" value="lymphoid-specific helicase isoform X1"/>
    <property type="match status" value="1"/>
</dbReference>
<feature type="region of interest" description="Disordered" evidence="9">
    <location>
        <begin position="62"/>
        <end position="88"/>
    </location>
</feature>
<dbReference type="AlphaFoldDB" id="A0A9C7PPT8"/>
<evidence type="ECO:0000256" key="3">
    <source>
        <dbReference type="ARBA" id="ARBA00022741"/>
    </source>
</evidence>
<reference evidence="12" key="1">
    <citation type="journal article" date="2022" name="Proc. Natl. Acad. Sci. U.S.A.">
        <title>Life cycle and functional genomics of the unicellular red alga Galdieria for elucidating algal and plant evolution and industrial use.</title>
        <authorList>
            <person name="Hirooka S."/>
            <person name="Itabashi T."/>
            <person name="Ichinose T.M."/>
            <person name="Onuma R."/>
            <person name="Fujiwara T."/>
            <person name="Yamashita S."/>
            <person name="Jong L.W."/>
            <person name="Tomita R."/>
            <person name="Iwane A.H."/>
            <person name="Miyagishima S.Y."/>
        </authorList>
    </citation>
    <scope>NUCLEOTIDE SEQUENCE</scope>
    <source>
        <strain evidence="12">NBRC 102759</strain>
    </source>
</reference>
<reference evidence="12" key="2">
    <citation type="submission" date="2022-01" db="EMBL/GenBank/DDBJ databases">
        <authorList>
            <person name="Hirooka S."/>
            <person name="Miyagishima S.Y."/>
        </authorList>
    </citation>
    <scope>NUCLEOTIDE SEQUENCE</scope>
    <source>
        <strain evidence="12">NBRC 102759</strain>
    </source>
</reference>
<dbReference type="OrthoDB" id="5857104at2759"/>
<comment type="subcellular location">
    <subcellularLocation>
        <location evidence="1">Nucleus</location>
    </subcellularLocation>
</comment>
<dbReference type="Pfam" id="PF00271">
    <property type="entry name" value="Helicase_C"/>
    <property type="match status" value="1"/>
</dbReference>
<evidence type="ECO:0000256" key="9">
    <source>
        <dbReference type="SAM" id="MobiDB-lite"/>
    </source>
</evidence>
<dbReference type="Gene3D" id="3.40.50.10810">
    <property type="entry name" value="Tandem AAA-ATPase domain"/>
    <property type="match status" value="1"/>
</dbReference>
<keyword evidence="3" id="KW-0547">Nucleotide-binding</keyword>
<dbReference type="PROSITE" id="PS51194">
    <property type="entry name" value="HELICASE_CTER"/>
    <property type="match status" value="1"/>
</dbReference>
<keyword evidence="6" id="KW-0067">ATP-binding</keyword>
<gene>
    <name evidence="12" type="ORF">GpartN1_g189.t1</name>
</gene>
<evidence type="ECO:0000313" key="12">
    <source>
        <dbReference type="EMBL" id="GJQ08398.1"/>
    </source>
</evidence>
<feature type="domain" description="Helicase ATP-binding" evidence="10">
    <location>
        <begin position="141"/>
        <end position="309"/>
    </location>
</feature>
<dbReference type="Proteomes" id="UP001061958">
    <property type="component" value="Unassembled WGS sequence"/>
</dbReference>
<keyword evidence="7" id="KW-0175">Coiled coil</keyword>
<accession>A0A9C7PPT8</accession>
<evidence type="ECO:0000256" key="5">
    <source>
        <dbReference type="ARBA" id="ARBA00022806"/>
    </source>
</evidence>
<dbReference type="InterPro" id="IPR000330">
    <property type="entry name" value="SNF2_N"/>
</dbReference>
<proteinExistence type="inferred from homology"/>
<dbReference type="InterPro" id="IPR049730">
    <property type="entry name" value="SNF2/RAD54-like_C"/>
</dbReference>
<evidence type="ECO:0000256" key="2">
    <source>
        <dbReference type="ARBA" id="ARBA00007025"/>
    </source>
</evidence>
<feature type="domain" description="Helicase C-terminal" evidence="11">
    <location>
        <begin position="456"/>
        <end position="623"/>
    </location>
</feature>
<dbReference type="PANTHER" id="PTHR10799">
    <property type="entry name" value="SNF2/RAD54 HELICASE FAMILY"/>
    <property type="match status" value="1"/>
</dbReference>
<dbReference type="InterPro" id="IPR027417">
    <property type="entry name" value="P-loop_NTPase"/>
</dbReference>
<evidence type="ECO:0000256" key="6">
    <source>
        <dbReference type="ARBA" id="ARBA00022840"/>
    </source>
</evidence>
<name>A0A9C7PPT8_9RHOD</name>